<dbReference type="SUPFAM" id="SSF46689">
    <property type="entry name" value="Homeodomain-like"/>
    <property type="match status" value="1"/>
</dbReference>
<dbReference type="RefSeq" id="WP_110470218.1">
    <property type="nucleotide sequence ID" value="NZ_QJSP01000008.1"/>
</dbReference>
<reference evidence="6 7" key="1">
    <citation type="submission" date="2018-06" db="EMBL/GenBank/DDBJ databases">
        <title>Genomic Encyclopedia of Type Strains, Phase IV (KMG-IV): sequencing the most valuable type-strain genomes for metagenomic binning, comparative biology and taxonomic classification.</title>
        <authorList>
            <person name="Goeker M."/>
        </authorList>
    </citation>
    <scope>NUCLEOTIDE SEQUENCE [LARGE SCALE GENOMIC DNA]</scope>
    <source>
        <strain evidence="6 7">DSM 45521</strain>
    </source>
</reference>
<feature type="domain" description="HTH tetR-type" evidence="5">
    <location>
        <begin position="30"/>
        <end position="91"/>
    </location>
</feature>
<dbReference type="Gene3D" id="1.10.10.60">
    <property type="entry name" value="Homeodomain-like"/>
    <property type="match status" value="1"/>
</dbReference>
<feature type="DNA-binding region" description="H-T-H motif" evidence="4">
    <location>
        <begin position="54"/>
        <end position="73"/>
    </location>
</feature>
<dbReference type="Proteomes" id="UP000247591">
    <property type="component" value="Unassembled WGS sequence"/>
</dbReference>
<protein>
    <submittedName>
        <fullName evidence="6">TetR family transcriptional regulator</fullName>
    </submittedName>
</protein>
<dbReference type="OrthoDB" id="3469831at2"/>
<proteinExistence type="predicted"/>
<dbReference type="AlphaFoldDB" id="A0A318RKE6"/>
<evidence type="ECO:0000256" key="1">
    <source>
        <dbReference type="ARBA" id="ARBA00023015"/>
    </source>
</evidence>
<gene>
    <name evidence="6" type="ORF">DFR67_10892</name>
</gene>
<comment type="caution">
    <text evidence="6">The sequence shown here is derived from an EMBL/GenBank/DDBJ whole genome shotgun (WGS) entry which is preliminary data.</text>
</comment>
<keyword evidence="2 4" id="KW-0238">DNA-binding</keyword>
<dbReference type="InterPro" id="IPR009057">
    <property type="entry name" value="Homeodomain-like_sf"/>
</dbReference>
<sequence length="228" mass="24469">MDERKTDEAADDLASRIAQRSLAKRGANYATEVRRLLDAALEVIRTRGTTSRPRVADIVAAAGLSNEAFYRHFSSKDALVAALIEDGTTRLRAYVEHQMSKESTAEGKVRRWVEGVLAQAAGDTAETTRAVSWNAGSLGEDTASGSLSATGPMATLLVAPFAELGSADPDFDASLAAHAILGKLTDYLWQRTEPNQAEIEHISAFCLRMITPPDEVAGSAGRAAPRRR</sequence>
<evidence type="ECO:0000313" key="7">
    <source>
        <dbReference type="Proteomes" id="UP000247591"/>
    </source>
</evidence>
<evidence type="ECO:0000259" key="5">
    <source>
        <dbReference type="PROSITE" id="PS50977"/>
    </source>
</evidence>
<dbReference type="InterPro" id="IPR001647">
    <property type="entry name" value="HTH_TetR"/>
</dbReference>
<dbReference type="PROSITE" id="PS50977">
    <property type="entry name" value="HTH_TETR_2"/>
    <property type="match status" value="1"/>
</dbReference>
<organism evidence="6 7">
    <name type="scientific">Williamsia limnetica</name>
    <dbReference type="NCBI Taxonomy" id="882452"/>
    <lineage>
        <taxon>Bacteria</taxon>
        <taxon>Bacillati</taxon>
        <taxon>Actinomycetota</taxon>
        <taxon>Actinomycetes</taxon>
        <taxon>Mycobacteriales</taxon>
        <taxon>Nocardiaceae</taxon>
        <taxon>Williamsia</taxon>
    </lineage>
</organism>
<accession>A0A318RKE6</accession>
<evidence type="ECO:0000313" key="6">
    <source>
        <dbReference type="EMBL" id="PYE16341.1"/>
    </source>
</evidence>
<keyword evidence="1" id="KW-0805">Transcription regulation</keyword>
<dbReference type="Gene3D" id="1.10.357.10">
    <property type="entry name" value="Tetracycline Repressor, domain 2"/>
    <property type="match status" value="1"/>
</dbReference>
<keyword evidence="3" id="KW-0804">Transcription</keyword>
<evidence type="ECO:0000256" key="3">
    <source>
        <dbReference type="ARBA" id="ARBA00023163"/>
    </source>
</evidence>
<keyword evidence="7" id="KW-1185">Reference proteome</keyword>
<dbReference type="GO" id="GO:0003677">
    <property type="term" value="F:DNA binding"/>
    <property type="evidence" value="ECO:0007669"/>
    <property type="project" value="UniProtKB-UniRule"/>
</dbReference>
<dbReference type="EMBL" id="QJSP01000008">
    <property type="protein sequence ID" value="PYE16341.1"/>
    <property type="molecule type" value="Genomic_DNA"/>
</dbReference>
<evidence type="ECO:0000256" key="2">
    <source>
        <dbReference type="ARBA" id="ARBA00023125"/>
    </source>
</evidence>
<dbReference type="PANTHER" id="PTHR47506">
    <property type="entry name" value="TRANSCRIPTIONAL REGULATORY PROTEIN"/>
    <property type="match status" value="1"/>
</dbReference>
<evidence type="ECO:0000256" key="4">
    <source>
        <dbReference type="PROSITE-ProRule" id="PRU00335"/>
    </source>
</evidence>
<dbReference type="PANTHER" id="PTHR47506:SF7">
    <property type="entry name" value="TRANSCRIPTIONAL REGULATORY PROTEIN"/>
    <property type="match status" value="1"/>
</dbReference>
<dbReference type="Pfam" id="PF00440">
    <property type="entry name" value="TetR_N"/>
    <property type="match status" value="1"/>
</dbReference>
<name>A0A318RKE6_WILLI</name>